<dbReference type="AlphaFoldDB" id="A0A2K8JM73"/>
<organism evidence="2">
    <name type="scientific">Pristhesancus plagipennis</name>
    <name type="common">Common assassin bug</name>
    <dbReference type="NCBI Taxonomy" id="1955184"/>
    <lineage>
        <taxon>Eukaryota</taxon>
        <taxon>Metazoa</taxon>
        <taxon>Ecdysozoa</taxon>
        <taxon>Arthropoda</taxon>
        <taxon>Hexapoda</taxon>
        <taxon>Insecta</taxon>
        <taxon>Pterygota</taxon>
        <taxon>Neoptera</taxon>
        <taxon>Paraneoptera</taxon>
        <taxon>Hemiptera</taxon>
        <taxon>Heteroptera</taxon>
        <taxon>Panheteroptera</taxon>
        <taxon>Cimicomorpha</taxon>
        <taxon>Reduviidae</taxon>
        <taxon>Harpactorinae</taxon>
        <taxon>Harpactorini</taxon>
        <taxon>Pristhesancus</taxon>
    </lineage>
</organism>
<sequence length="206" mass="23350">MLSDRQNNHLCIFILISICLLQFAYSESDMEKMGVVPDVITKPPGGKLVVKFGSSEVNNGNVLTPTQVKNTPKVEWEADDNAFYTLCLTDPDAPSRKDPKNREWQHWLVVNIPGNHINEGEVLTGYVSSAPPKGSGLHRYVFLVYKQPRKITFEEQKISATSGKNRSKFSISNFAKRYNLGDPAFGNFYQAEWDEYVPRVYEKLKG</sequence>
<protein>
    <submittedName>
        <fullName evidence="2">Secreted Phosphatidylethanolamine-binding protein-like protein</fullName>
    </submittedName>
</protein>
<dbReference type="Pfam" id="PF01161">
    <property type="entry name" value="PBP"/>
    <property type="match status" value="1"/>
</dbReference>
<dbReference type="PANTHER" id="PTHR11362">
    <property type="entry name" value="PHOSPHATIDYLETHANOLAMINE-BINDING PROTEIN"/>
    <property type="match status" value="1"/>
</dbReference>
<evidence type="ECO:0000256" key="1">
    <source>
        <dbReference type="SAM" id="SignalP"/>
    </source>
</evidence>
<name>A0A2K8JM73_PRIPG</name>
<dbReference type="CDD" id="cd00866">
    <property type="entry name" value="PEBP_euk"/>
    <property type="match status" value="1"/>
</dbReference>
<feature type="chain" id="PRO_5014752377" evidence="1">
    <location>
        <begin position="27"/>
        <end position="206"/>
    </location>
</feature>
<evidence type="ECO:0000313" key="2">
    <source>
        <dbReference type="EMBL" id="ATU82926.1"/>
    </source>
</evidence>
<dbReference type="InterPro" id="IPR036610">
    <property type="entry name" value="PEBP-like_sf"/>
</dbReference>
<dbReference type="EMBL" id="KY031175">
    <property type="protein sequence ID" value="ATU82926.1"/>
    <property type="molecule type" value="mRNA"/>
</dbReference>
<dbReference type="InterPro" id="IPR035810">
    <property type="entry name" value="PEBP_euk"/>
</dbReference>
<feature type="signal peptide" evidence="1">
    <location>
        <begin position="1"/>
        <end position="26"/>
    </location>
</feature>
<reference evidence="2" key="1">
    <citation type="submission" date="2016-10" db="EMBL/GenBank/DDBJ databases">
        <title>The assassin bug Pristhesancus plagipennis produces two different types of venom.</title>
        <authorList>
            <person name="Walker A.A."/>
            <person name="Herzig V."/>
            <person name="Jin J."/>
            <person name="Fry B.G."/>
            <person name="King G.F."/>
        </authorList>
    </citation>
    <scope>NUCLEOTIDE SEQUENCE</scope>
    <source>
        <tissue evidence="2">Venom/labial glands</tissue>
    </source>
</reference>
<proteinExistence type="evidence at transcript level"/>
<accession>A0A2K8JM73</accession>
<dbReference type="InterPro" id="IPR008914">
    <property type="entry name" value="PEBP"/>
</dbReference>
<keyword evidence="1" id="KW-0732">Signal</keyword>
<dbReference type="SUPFAM" id="SSF49777">
    <property type="entry name" value="PEBP-like"/>
    <property type="match status" value="1"/>
</dbReference>
<dbReference type="PANTHER" id="PTHR11362:SF82">
    <property type="entry name" value="PHOSPHATIDYLETHANOLAMINE-BINDING PROTEIN 4"/>
    <property type="match status" value="1"/>
</dbReference>
<dbReference type="Gene3D" id="3.90.280.10">
    <property type="entry name" value="PEBP-like"/>
    <property type="match status" value="1"/>
</dbReference>